<keyword evidence="2" id="KW-0732">Signal</keyword>
<protein>
    <recommendedName>
        <fullName evidence="5">Fibronectin type-III domain-containing protein</fullName>
    </recommendedName>
</protein>
<organism evidence="3 4">
    <name type="scientific">Nocardioides yefusunii</name>
    <dbReference type="NCBI Taxonomy" id="2500546"/>
    <lineage>
        <taxon>Bacteria</taxon>
        <taxon>Bacillati</taxon>
        <taxon>Actinomycetota</taxon>
        <taxon>Actinomycetes</taxon>
        <taxon>Propionibacteriales</taxon>
        <taxon>Nocardioidaceae</taxon>
        <taxon>Nocardioides</taxon>
    </lineage>
</organism>
<accession>A0ABW1QUY2</accession>
<feature type="chain" id="PRO_5047068614" description="Fibronectin type-III domain-containing protein" evidence="2">
    <location>
        <begin position="25"/>
        <end position="1109"/>
    </location>
</feature>
<dbReference type="EMBL" id="JBHSQI010000001">
    <property type="protein sequence ID" value="MFC6152311.1"/>
    <property type="molecule type" value="Genomic_DNA"/>
</dbReference>
<dbReference type="RefSeq" id="WP_128220483.1">
    <property type="nucleotide sequence ID" value="NZ_CP034929.1"/>
</dbReference>
<reference evidence="4" key="1">
    <citation type="journal article" date="2019" name="Int. J. Syst. Evol. Microbiol.">
        <title>The Global Catalogue of Microorganisms (GCM) 10K type strain sequencing project: providing services to taxonomists for standard genome sequencing and annotation.</title>
        <authorList>
            <consortium name="The Broad Institute Genomics Platform"/>
            <consortium name="The Broad Institute Genome Sequencing Center for Infectious Disease"/>
            <person name="Wu L."/>
            <person name="Ma J."/>
        </authorList>
    </citation>
    <scope>NUCLEOTIDE SEQUENCE [LARGE SCALE GENOMIC DNA]</scope>
    <source>
        <strain evidence="4">DFY28</strain>
    </source>
</reference>
<dbReference type="Proteomes" id="UP001596098">
    <property type="component" value="Unassembled WGS sequence"/>
</dbReference>
<comment type="caution">
    <text evidence="3">The sequence shown here is derived from an EMBL/GenBank/DDBJ whole genome shotgun (WGS) entry which is preliminary data.</text>
</comment>
<evidence type="ECO:0000313" key="3">
    <source>
        <dbReference type="EMBL" id="MFC6152311.1"/>
    </source>
</evidence>
<evidence type="ECO:0000256" key="2">
    <source>
        <dbReference type="SAM" id="SignalP"/>
    </source>
</evidence>
<sequence length="1109" mass="116566">MRPTAALSASLSLVLGLTTGAALALPATAAAPVPAPVVDVALPQSSNPLLPTVLGATTDGIWVVDPGTEWSRQIHAHGTAGRVTSPDDGRFAELGQLVGSHWISSTGTGFRWSRVEDRSAGEQNWFQSVTPPQHDAMAAVPGHVVARGPWVDGSRETLVLSYSTPDSSTSRPLPSTRSGYVDTVKVVDERHAVVRHEDGVDLVDLVAMTARALPDGSESDGTEVCASPRYGSTPGFSVNTTPEGTRLAWTVRDESGTYVCSSDIDDAPAADRLEVDVLRSNDERVRDVVRSFSTAIPVAGGVVIAPEAPRTNGSDSSVVFVGNDGGVRTLADWATTVVPLDDGTRVATVGLRDGVPTLARLTPLSGAVEWLPSTWPRSAQVQHLAISGDRLSVTDDRLASTSASAYTVTPEGASAPEILAADAQGIVLTGRDASGDPVQVWSPKQGASQIRTSDGVRDLGSGGSPRWSHTDGRWALTSGRVFDVAAGASTTEPMIFTGLQQGVAWRIERGTSDLAPARLVLSDVASGRSVSHPAPQCGALFEAQVAGSIALAQCSTSQGWVSVVKDLRSHGDWTVLDVPETDLYLGNGFILGVPHDSPAEQLSPWWIPTNDLNAERRTISVPSSIWGHPVAVTTDATASPSFAFVVSQGVEATVRVGFPQVSTTPAITVSTGTTRPARPAGMEVQVGENAARVLWDAPSQEPPVASYRVEAVIGSAVVASVDLRPQDVERTREGRLNVELSFPYVAPWSTATFRITATNEAGSTAAVVEDARRNFAPAAPTDLSTRLTPDGRTIVAWSWDRGTAPNSRVGLQDLVGFDVAVDGLTRNPTRIGAGVREFTLPASFHGKLTLTVLARGTFEVSTSAPLVVTVPRVPQVGHADHPTLSLAKVVTGSGVSARVNARTATTARVDVQVRTTTATGASGRWTSPASLQKLALTRGARTVPLTKIATGAQVCLRTRARDDFGNVSDWSDQTCTVRAFDDRAFTPRSRQRTVKAKATRLAGKKYAAGTATRLGATGAAGRHTVLDGPRTNGHAGWLVATTCPTCGKVRVEIRSGAATTTSKVIDLRSKKTKHQVLKSVRGLGPLKKGTVRIIRVSGKPVIDGIALHR</sequence>
<evidence type="ECO:0000256" key="1">
    <source>
        <dbReference type="SAM" id="MobiDB-lite"/>
    </source>
</evidence>
<feature type="signal peptide" evidence="2">
    <location>
        <begin position="1"/>
        <end position="24"/>
    </location>
</feature>
<dbReference type="InterPro" id="IPR013783">
    <property type="entry name" value="Ig-like_fold"/>
</dbReference>
<proteinExistence type="predicted"/>
<evidence type="ECO:0000313" key="4">
    <source>
        <dbReference type="Proteomes" id="UP001596098"/>
    </source>
</evidence>
<gene>
    <name evidence="3" type="ORF">ACFPWU_01360</name>
</gene>
<dbReference type="Gene3D" id="2.60.40.10">
    <property type="entry name" value="Immunoglobulins"/>
    <property type="match status" value="1"/>
</dbReference>
<keyword evidence="4" id="KW-1185">Reference proteome</keyword>
<evidence type="ECO:0008006" key="5">
    <source>
        <dbReference type="Google" id="ProtNLM"/>
    </source>
</evidence>
<name>A0ABW1QUY2_9ACTN</name>
<feature type="region of interest" description="Disordered" evidence="1">
    <location>
        <begin position="437"/>
        <end position="470"/>
    </location>
</feature>